<reference evidence="10" key="1">
    <citation type="journal article" date="2019" name="Int. J. Syst. Evol. Microbiol.">
        <title>The Global Catalogue of Microorganisms (GCM) 10K type strain sequencing project: providing services to taxonomists for standard genome sequencing and annotation.</title>
        <authorList>
            <consortium name="The Broad Institute Genomics Platform"/>
            <consortium name="The Broad Institute Genome Sequencing Center for Infectious Disease"/>
            <person name="Wu L."/>
            <person name="Ma J."/>
        </authorList>
    </citation>
    <scope>NUCLEOTIDE SEQUENCE [LARGE SCALE GENOMIC DNA]</scope>
    <source>
        <strain evidence="10">KCTC 42087</strain>
    </source>
</reference>
<gene>
    <name evidence="9" type="ORF">ACFPZN_29930</name>
</gene>
<feature type="region of interest" description="Disordered" evidence="7">
    <location>
        <begin position="439"/>
        <end position="458"/>
    </location>
</feature>
<keyword evidence="2" id="KW-0723">Serine/threonine-protein kinase</keyword>
<keyword evidence="5 9" id="KW-0418">Kinase</keyword>
<dbReference type="EC" id="2.7.11.1" evidence="1"/>
<dbReference type="RefSeq" id="WP_378285591.1">
    <property type="nucleotide sequence ID" value="NZ_JBHSON010000046.1"/>
</dbReference>
<evidence type="ECO:0000256" key="4">
    <source>
        <dbReference type="ARBA" id="ARBA00022741"/>
    </source>
</evidence>
<keyword evidence="6" id="KW-0067">ATP-binding</keyword>
<organism evidence="9 10">
    <name type="scientific">Actinomadura rugatobispora</name>
    <dbReference type="NCBI Taxonomy" id="1994"/>
    <lineage>
        <taxon>Bacteria</taxon>
        <taxon>Bacillati</taxon>
        <taxon>Actinomycetota</taxon>
        <taxon>Actinomycetes</taxon>
        <taxon>Streptosporangiales</taxon>
        <taxon>Thermomonosporaceae</taxon>
        <taxon>Actinomadura</taxon>
    </lineage>
</organism>
<evidence type="ECO:0000256" key="6">
    <source>
        <dbReference type="ARBA" id="ARBA00022840"/>
    </source>
</evidence>
<comment type="caution">
    <text evidence="9">The sequence shown here is derived from an EMBL/GenBank/DDBJ whole genome shotgun (WGS) entry which is preliminary data.</text>
</comment>
<dbReference type="EMBL" id="JBHSON010000046">
    <property type="protein sequence ID" value="MFC5749867.1"/>
    <property type="molecule type" value="Genomic_DNA"/>
</dbReference>
<accession>A0ABW1A5G7</accession>
<evidence type="ECO:0000256" key="2">
    <source>
        <dbReference type="ARBA" id="ARBA00022527"/>
    </source>
</evidence>
<evidence type="ECO:0000256" key="3">
    <source>
        <dbReference type="ARBA" id="ARBA00022679"/>
    </source>
</evidence>
<sequence>MAPWRISGFDEVRELGSGAQGRVVLARPTGSRSPVAIKYVHRRPGDEAAIDRLRAEAVMLGRVTDPHVTRLYRFVSGEDGAAIVMEAVNGVSLKAILAEHGKLAPEAALVVLKGSLLGLGAAHALGVVHRDYKPANVVVQSDGLSKLVDFGVATVSGDGARMGTPAYMSPEQWEGRAASPSTDVYAATCVFFECVTGHRPYRATGLPGLRRQHLTEPVPVEEVPEPLRPLVTAGMAKDPDGRPPSARDFLTSLEAVASEAYGADWEHRGVRALAAGTVALAALLPLGALIAQGMAGGGAAAAAQGGLLATTGAKITAAVLGTTLVAGAGTAGTLAVQDETAPPRPTATRTAAVVPVLSCAFDRERSSPSRIRLPPQVALPARAAVYQVPFRDVRFIGPAGQDCGGTGGSGIGMAGTRGVMVVLYTRGYECGFFPDSNEAAQRRRTTPQHCGSPRAVSDREDIPIGLPGHLAYLVSGHPMNDQTDGVSLVMHTPMRSDLVDAGPYIHCYLPRRDADICAAALIHRLDEIMRPRGVGQAALDRAARQITRYVGAHL</sequence>
<dbReference type="Pfam" id="PF00069">
    <property type="entry name" value="Pkinase"/>
    <property type="match status" value="1"/>
</dbReference>
<dbReference type="SUPFAM" id="SSF56112">
    <property type="entry name" value="Protein kinase-like (PK-like)"/>
    <property type="match status" value="1"/>
</dbReference>
<proteinExistence type="predicted"/>
<dbReference type="InterPro" id="IPR011009">
    <property type="entry name" value="Kinase-like_dom_sf"/>
</dbReference>
<evidence type="ECO:0000256" key="7">
    <source>
        <dbReference type="SAM" id="MobiDB-lite"/>
    </source>
</evidence>
<name>A0ABW1A5G7_9ACTN</name>
<protein>
    <recommendedName>
        <fullName evidence="1">non-specific serine/threonine protein kinase</fullName>
        <ecNumber evidence="1">2.7.11.1</ecNumber>
    </recommendedName>
</protein>
<dbReference type="InterPro" id="IPR008271">
    <property type="entry name" value="Ser/Thr_kinase_AS"/>
</dbReference>
<feature type="domain" description="Protein kinase" evidence="8">
    <location>
        <begin position="9"/>
        <end position="256"/>
    </location>
</feature>
<dbReference type="Gene3D" id="3.30.200.20">
    <property type="entry name" value="Phosphorylase Kinase, domain 1"/>
    <property type="match status" value="1"/>
</dbReference>
<dbReference type="PROSITE" id="PS00108">
    <property type="entry name" value="PROTEIN_KINASE_ST"/>
    <property type="match status" value="1"/>
</dbReference>
<dbReference type="Gene3D" id="1.10.510.10">
    <property type="entry name" value="Transferase(Phosphotransferase) domain 1"/>
    <property type="match status" value="1"/>
</dbReference>
<evidence type="ECO:0000313" key="9">
    <source>
        <dbReference type="EMBL" id="MFC5749867.1"/>
    </source>
</evidence>
<dbReference type="PANTHER" id="PTHR43289:SF6">
    <property type="entry name" value="SERINE_THREONINE-PROTEIN KINASE NEKL-3"/>
    <property type="match status" value="1"/>
</dbReference>
<evidence type="ECO:0000313" key="10">
    <source>
        <dbReference type="Proteomes" id="UP001596074"/>
    </source>
</evidence>
<dbReference type="Proteomes" id="UP001596074">
    <property type="component" value="Unassembled WGS sequence"/>
</dbReference>
<keyword evidence="10" id="KW-1185">Reference proteome</keyword>
<evidence type="ECO:0000259" key="8">
    <source>
        <dbReference type="PROSITE" id="PS50011"/>
    </source>
</evidence>
<dbReference type="PROSITE" id="PS50011">
    <property type="entry name" value="PROTEIN_KINASE_DOM"/>
    <property type="match status" value="1"/>
</dbReference>
<dbReference type="GO" id="GO:0004674">
    <property type="term" value="F:protein serine/threonine kinase activity"/>
    <property type="evidence" value="ECO:0007669"/>
    <property type="project" value="UniProtKB-EC"/>
</dbReference>
<evidence type="ECO:0000256" key="1">
    <source>
        <dbReference type="ARBA" id="ARBA00012513"/>
    </source>
</evidence>
<keyword evidence="3 9" id="KW-0808">Transferase</keyword>
<dbReference type="PANTHER" id="PTHR43289">
    <property type="entry name" value="MITOGEN-ACTIVATED PROTEIN KINASE KINASE KINASE 20-RELATED"/>
    <property type="match status" value="1"/>
</dbReference>
<dbReference type="InterPro" id="IPR000719">
    <property type="entry name" value="Prot_kinase_dom"/>
</dbReference>
<dbReference type="CDD" id="cd14014">
    <property type="entry name" value="STKc_PknB_like"/>
    <property type="match status" value="1"/>
</dbReference>
<keyword evidence="4" id="KW-0547">Nucleotide-binding</keyword>
<evidence type="ECO:0000256" key="5">
    <source>
        <dbReference type="ARBA" id="ARBA00022777"/>
    </source>
</evidence>